<evidence type="ECO:0000256" key="3">
    <source>
        <dbReference type="SAM" id="Phobius"/>
    </source>
</evidence>
<reference evidence="4 5" key="1">
    <citation type="submission" date="2016-02" db="EMBL/GenBank/DDBJ databases">
        <title>Genome analysis of coral dinoflagellate symbionts highlights evolutionary adaptations to a symbiotic lifestyle.</title>
        <authorList>
            <person name="Aranda M."/>
            <person name="Li Y."/>
            <person name="Liew Y.J."/>
            <person name="Baumgarten S."/>
            <person name="Simakov O."/>
            <person name="Wilson M."/>
            <person name="Piel J."/>
            <person name="Ashoor H."/>
            <person name="Bougouffa S."/>
            <person name="Bajic V.B."/>
            <person name="Ryu T."/>
            <person name="Ravasi T."/>
            <person name="Bayer T."/>
            <person name="Micklem G."/>
            <person name="Kim H."/>
            <person name="Bhak J."/>
            <person name="Lajeunesse T.C."/>
            <person name="Voolstra C.R."/>
        </authorList>
    </citation>
    <scope>NUCLEOTIDE SEQUENCE [LARGE SCALE GENOMIC DNA]</scope>
    <source>
        <strain evidence="4 5">CCMP2467</strain>
    </source>
</reference>
<feature type="region of interest" description="Disordered" evidence="2">
    <location>
        <begin position="1747"/>
        <end position="1769"/>
    </location>
</feature>
<feature type="transmembrane region" description="Helical" evidence="3">
    <location>
        <begin position="1130"/>
        <end position="1152"/>
    </location>
</feature>
<feature type="transmembrane region" description="Helical" evidence="3">
    <location>
        <begin position="1099"/>
        <end position="1123"/>
    </location>
</feature>
<proteinExistence type="predicted"/>
<dbReference type="InterPro" id="IPR024095">
    <property type="entry name" value="Vesicle_P115"/>
</dbReference>
<keyword evidence="1" id="KW-0175">Coiled coil</keyword>
<dbReference type="GO" id="GO:0005795">
    <property type="term" value="C:Golgi stack"/>
    <property type="evidence" value="ECO:0007669"/>
    <property type="project" value="TreeGrafter"/>
</dbReference>
<gene>
    <name evidence="4" type="ORF">AK812_SmicGene27852</name>
</gene>
<accession>A0A1Q9D626</accession>
<dbReference type="OrthoDB" id="424883at2759"/>
<feature type="transmembrane region" description="Helical" evidence="3">
    <location>
        <begin position="37"/>
        <end position="61"/>
    </location>
</feature>
<feature type="compositionally biased region" description="Low complexity" evidence="2">
    <location>
        <begin position="1749"/>
        <end position="1767"/>
    </location>
</feature>
<feature type="coiled-coil region" evidence="1">
    <location>
        <begin position="1415"/>
        <end position="1442"/>
    </location>
</feature>
<dbReference type="EMBL" id="LSRX01000704">
    <property type="protein sequence ID" value="OLP90577.1"/>
    <property type="molecule type" value="Genomic_DNA"/>
</dbReference>
<feature type="region of interest" description="Disordered" evidence="2">
    <location>
        <begin position="86"/>
        <end position="109"/>
    </location>
</feature>
<feature type="region of interest" description="Disordered" evidence="2">
    <location>
        <begin position="1846"/>
        <end position="1883"/>
    </location>
</feature>
<organism evidence="4 5">
    <name type="scientific">Symbiodinium microadriaticum</name>
    <name type="common">Dinoflagellate</name>
    <name type="synonym">Zooxanthella microadriatica</name>
    <dbReference type="NCBI Taxonomy" id="2951"/>
    <lineage>
        <taxon>Eukaryota</taxon>
        <taxon>Sar</taxon>
        <taxon>Alveolata</taxon>
        <taxon>Dinophyceae</taxon>
        <taxon>Suessiales</taxon>
        <taxon>Symbiodiniaceae</taxon>
        <taxon>Symbiodinium</taxon>
    </lineage>
</organism>
<comment type="caution">
    <text evidence="4">The sequence shown here is derived from an EMBL/GenBank/DDBJ whole genome shotgun (WGS) entry which is preliminary data.</text>
</comment>
<name>A0A1Q9D626_SYMMI</name>
<keyword evidence="3" id="KW-0472">Membrane</keyword>
<dbReference type="GO" id="GO:0005783">
    <property type="term" value="C:endoplasmic reticulum"/>
    <property type="evidence" value="ECO:0007669"/>
    <property type="project" value="TreeGrafter"/>
</dbReference>
<dbReference type="GO" id="GO:0012507">
    <property type="term" value="C:ER to Golgi transport vesicle membrane"/>
    <property type="evidence" value="ECO:0007669"/>
    <property type="project" value="TreeGrafter"/>
</dbReference>
<dbReference type="GO" id="GO:0048211">
    <property type="term" value="P:Golgi vesicle docking"/>
    <property type="evidence" value="ECO:0007669"/>
    <property type="project" value="TreeGrafter"/>
</dbReference>
<keyword evidence="3" id="KW-1133">Transmembrane helix</keyword>
<feature type="coiled-coil region" evidence="1">
    <location>
        <begin position="1263"/>
        <end position="1308"/>
    </location>
</feature>
<evidence type="ECO:0000256" key="1">
    <source>
        <dbReference type="SAM" id="Coils"/>
    </source>
</evidence>
<evidence type="ECO:0000256" key="2">
    <source>
        <dbReference type="SAM" id="MobiDB-lite"/>
    </source>
</evidence>
<dbReference type="GO" id="GO:0006886">
    <property type="term" value="P:intracellular protein transport"/>
    <property type="evidence" value="ECO:0007669"/>
    <property type="project" value="TreeGrafter"/>
</dbReference>
<dbReference type="OMA" id="REQTANC"/>
<dbReference type="Proteomes" id="UP000186817">
    <property type="component" value="Unassembled WGS sequence"/>
</dbReference>
<keyword evidence="3" id="KW-0812">Transmembrane</keyword>
<dbReference type="GO" id="GO:0061025">
    <property type="term" value="P:membrane fusion"/>
    <property type="evidence" value="ECO:0007669"/>
    <property type="project" value="TreeGrafter"/>
</dbReference>
<evidence type="ECO:0000313" key="4">
    <source>
        <dbReference type="EMBL" id="OLP90577.1"/>
    </source>
</evidence>
<feature type="coiled-coil region" evidence="1">
    <location>
        <begin position="696"/>
        <end position="755"/>
    </location>
</feature>
<dbReference type="GO" id="GO:0006888">
    <property type="term" value="P:endoplasmic reticulum to Golgi vesicle-mediated transport"/>
    <property type="evidence" value="ECO:0007669"/>
    <property type="project" value="TreeGrafter"/>
</dbReference>
<sequence>MAAVPSLNVLLQEIWLKPISPNGTMLSPRLEARRPRLFLAALGAVALVVVSSGFASCFAFAGGRPALSPARGRVLRAEAEDAEVVDVDVEDEEDEEELSTDAEPESVFDGSSKQFSISWYNKTKYKVFSDGMYEIAKTGETGEWCKYFKMPQSEVERRKPKLMFEYFKKIRKWRRKMGMCRYPNGHLKFIVMMKDHPFTREIYGDKYADTPKWIYNKGEVKRKEMVKRARKLELMLRREDEERRLDRLREMGVWQWPRLTSESGVDGRAKLAPRCGERHALAPTSCEGGLALVCPSCRPALSLQKIFRNAVVDRNVRRDLRHMCVTFSCHMRLNHLKYGPASEASYCGLPSSEMSFQSVKDRRVLSGCDACCVWARSFFPFLCSTSWQCGAGPQKGRSAMDTPMSPTSQDADVFQTQLRLVREQTANCIKDLNALRAEVMTLKSDQESQRLSQGAAVSSLEGKQLETKNQLEREMRYRDTSFQQQVQKVSELEQDMPSLHEQISYMKEQLRVLETAWHPHIEEIQASHLKHVEKLAKLEQKTAELDGSFAVHAGRHKELEVHQHALRQHLEDEKAARDHTIQDLHTKLSRHGEQHSTVQDRVDYLERLMGGSADRQAKGHMPFTDRMEYLEQFMGDSLGKHEKELAATAAKVGDHADKHGKALAELQAKITSDTKSSHASLAERLQYVEQLLGDSVSKHAQELESAKAKLEEMHARVSGCEAHGDSLKMDHNGSKARLEEHHATLQQRLDFLEKAMGDSFEKHDKEKTQPGQAHGASLETLKKAHSNLQSLRAQQPALPSCEKQALEQPEPRTCENSQGTFPLLPGQKAQQDVTHASLRERVEFLESTMGDNADKHSKATRRHWQISIRRSPAMLSRTTLRILANWGLSVARVASENGVSERLAYVEQMLGDSASKHAKELADARAKLDDMHSRVSGCEAHGEHIDALKKSHSTIHSTVTGSKAKLDEKLEEHHASLSQRMDFLEKAMGDSFDKHAKELAATAAKVDAAHSRVSDERIAREAHAASLETLKKAHGSLLSEKQMLDKNHQALAEGLDKVQGTLSSISIGISIIGICISISIIISISISISTIGIGISISIIGIGIGIGIGIIIIIIIVVIIIIITIIRIIIIIFFGLFFIFISIFVFVIILTLCYESPCDDRCQKVQQDVTHASLRERVEFLESSLGDNADKHGKALAELKASHAKILSGKESIHASLSERLQYVEQTIGDSLAKHAQELADARAKLGDMHARVSQCEVHGEHIDSLKKSNATMAGNKAKLEEKLEEHHATLNERVNALEKELASTGAKVDAAHSRVSDERTAREAHAASLDTLHKAHNSLQSQKAQQDAVHASLRERVEFLESSIGDNADKHGKALAELRASHAKLVTDSKSKETAHSSLTERLQYIEQLLGDSASKHAQELADARAKLDDMHARVSKCEVQGEHIDSLKKAQNSMAGGKAALEEHHASLAERVGYLEKALGDSADRHSAELATTRSKVESLHSRLGVEQQEQSQNRAKHYSLEERLNFVETYLGESKEKHGSSSDSRLEGKLEDLRTQIHSERSTRTRQGEAISEHLESEKRAREALEEAVAHHMANHRQTMESHEKRVQEQFGHERMARERHVEHVEALVKQEKDARGQHHEIHTDLISKERAARQQIEELLQKETHERSRHHETIGERVDSLQRTVGIFDTLMRKEIEERGLEIQRVWEAIDGHTHDLSSKTKEGSDVEEIGEVDGTEICFRPNRSRSGPSLPGLVSSPSVRSVQSGTSTPVMVYKGYPQVRQGSPIPQVLPTAAHERITVATRTYPAVAAPVTTTQTYCVASPPIVAPITAAVPMVSGGIVPTGSRSNSPSRRMGEHAEVSCGKAHYHGERSHNATVYP</sequence>
<evidence type="ECO:0000313" key="5">
    <source>
        <dbReference type="Proteomes" id="UP000186817"/>
    </source>
</evidence>
<dbReference type="PANTHER" id="PTHR10013:SF0">
    <property type="entry name" value="GENERAL VESICULAR TRANSPORT FACTOR P115"/>
    <property type="match status" value="1"/>
</dbReference>
<protein>
    <submittedName>
        <fullName evidence="4">Uncharacterized protein</fullName>
    </submittedName>
</protein>
<feature type="coiled-coil region" evidence="1">
    <location>
        <begin position="222"/>
        <end position="251"/>
    </location>
</feature>
<dbReference type="PANTHER" id="PTHR10013">
    <property type="entry name" value="GENERAL VESICULAR TRANSPORT FACTOR P115"/>
    <property type="match status" value="1"/>
</dbReference>
<keyword evidence="5" id="KW-1185">Reference proteome</keyword>
<feature type="compositionally biased region" description="Acidic residues" evidence="2">
    <location>
        <begin position="86"/>
        <end position="106"/>
    </location>
</feature>